<dbReference type="OrthoDB" id="9797736at2"/>
<evidence type="ECO:0000256" key="1">
    <source>
        <dbReference type="SAM" id="SignalP"/>
    </source>
</evidence>
<dbReference type="EMBL" id="QUOU01000001">
    <property type="protein sequence ID" value="REL28830.1"/>
    <property type="molecule type" value="Genomic_DNA"/>
</dbReference>
<protein>
    <submittedName>
        <fullName evidence="3">Hemin ABC transporter substrate-binding protein</fullName>
    </submittedName>
</protein>
<dbReference type="PROSITE" id="PS50983">
    <property type="entry name" value="FE_B12_PBP"/>
    <property type="match status" value="1"/>
</dbReference>
<dbReference type="Gene3D" id="3.40.50.1980">
    <property type="entry name" value="Nitrogenase molybdenum iron protein domain"/>
    <property type="match status" value="2"/>
</dbReference>
<dbReference type="PANTHER" id="PTHR30535">
    <property type="entry name" value="VITAMIN B12-BINDING PROTEIN"/>
    <property type="match status" value="1"/>
</dbReference>
<evidence type="ECO:0000313" key="4">
    <source>
        <dbReference type="Proteomes" id="UP000256478"/>
    </source>
</evidence>
<feature type="domain" description="Fe/B12 periplasmic-binding" evidence="2">
    <location>
        <begin position="20"/>
        <end position="272"/>
    </location>
</feature>
<dbReference type="AlphaFoldDB" id="A0A3E0TWL7"/>
<evidence type="ECO:0000259" key="2">
    <source>
        <dbReference type="PROSITE" id="PS50983"/>
    </source>
</evidence>
<gene>
    <name evidence="3" type="ORF">DXX93_06530</name>
</gene>
<dbReference type="InterPro" id="IPR002491">
    <property type="entry name" value="ABC_transptr_periplasmic_BD"/>
</dbReference>
<keyword evidence="1" id="KW-0732">Signal</keyword>
<feature type="chain" id="PRO_5017580053" evidence="1">
    <location>
        <begin position="19"/>
        <end position="284"/>
    </location>
</feature>
<reference evidence="3 4" key="1">
    <citation type="submission" date="2018-08" db="EMBL/GenBank/DDBJ databases">
        <title>Thalassotalea euphylliae genome.</title>
        <authorList>
            <person name="Summers S."/>
            <person name="Rice S.A."/>
            <person name="Freckelton M.L."/>
            <person name="Nedved B.T."/>
            <person name="Hadfield M.G."/>
        </authorList>
    </citation>
    <scope>NUCLEOTIDE SEQUENCE [LARGE SCALE GENOMIC DNA]</scope>
    <source>
        <strain evidence="3 4">H1</strain>
    </source>
</reference>
<name>A0A3E0TWL7_9GAMM</name>
<dbReference type="InterPro" id="IPR050902">
    <property type="entry name" value="ABC_Transporter_SBP"/>
</dbReference>
<proteinExistence type="predicted"/>
<dbReference type="PANTHER" id="PTHR30535:SF4">
    <property type="entry name" value="HEMIN-BINDING PERIPLASMIC PROTEIN HMUT"/>
    <property type="match status" value="1"/>
</dbReference>
<dbReference type="Proteomes" id="UP000256478">
    <property type="component" value="Unassembled WGS sequence"/>
</dbReference>
<dbReference type="SUPFAM" id="SSF53807">
    <property type="entry name" value="Helical backbone' metal receptor"/>
    <property type="match status" value="1"/>
</dbReference>
<comment type="caution">
    <text evidence="3">The sequence shown here is derived from an EMBL/GenBank/DDBJ whole genome shotgun (WGS) entry which is preliminary data.</text>
</comment>
<sequence>MTVTSLLIGLLISLPSAAQRLITAGGTITEIVYALGAGEDIVAVDQSSTYPFAATKLPMIGYYRDLAAEGVLAQNADMLLAIEGVGRANVLKQIDSVGVEVKVLNKPESVDELYALIDELAHILNKVDEAKVLKNKIAASLPAKQQLGGNAVFLLSVGNRGLVAAGQGTVPDLLFEYLGINNIASEHKGYKTLGREALLTADPDFIVAASHSVVTLGGKEAFCQQAALALVPAAENCRLLVVDGLKVLGMTTRLAEALAEVQDYALFLRQQKPNSVFASSESSH</sequence>
<organism evidence="3 4">
    <name type="scientific">Thalassotalea euphylliae</name>
    <dbReference type="NCBI Taxonomy" id="1655234"/>
    <lineage>
        <taxon>Bacteria</taxon>
        <taxon>Pseudomonadati</taxon>
        <taxon>Pseudomonadota</taxon>
        <taxon>Gammaproteobacteria</taxon>
        <taxon>Alteromonadales</taxon>
        <taxon>Colwelliaceae</taxon>
        <taxon>Thalassotalea</taxon>
    </lineage>
</organism>
<evidence type="ECO:0000313" key="3">
    <source>
        <dbReference type="EMBL" id="REL28830.1"/>
    </source>
</evidence>
<feature type="signal peptide" evidence="1">
    <location>
        <begin position="1"/>
        <end position="18"/>
    </location>
</feature>
<dbReference type="Pfam" id="PF01497">
    <property type="entry name" value="Peripla_BP_2"/>
    <property type="match status" value="1"/>
</dbReference>
<accession>A0A3E0TWL7</accession>